<dbReference type="AlphaFoldDB" id="A0AAV3T2V0"/>
<dbReference type="CDD" id="cd00761">
    <property type="entry name" value="Glyco_tranf_GTA_type"/>
    <property type="match status" value="1"/>
</dbReference>
<dbReference type="SUPFAM" id="SSF53448">
    <property type="entry name" value="Nucleotide-diphospho-sugar transferases"/>
    <property type="match status" value="1"/>
</dbReference>
<evidence type="ECO:0000313" key="3">
    <source>
        <dbReference type="Proteomes" id="UP001500194"/>
    </source>
</evidence>
<evidence type="ECO:0000259" key="1">
    <source>
        <dbReference type="Pfam" id="PF00535"/>
    </source>
</evidence>
<name>A0AAV3T2V0_9EURY</name>
<accession>A0AAV3T2V0</accession>
<comment type="caution">
    <text evidence="2">The sequence shown here is derived from an EMBL/GenBank/DDBJ whole genome shotgun (WGS) entry which is preliminary data.</text>
</comment>
<dbReference type="InterPro" id="IPR001173">
    <property type="entry name" value="Glyco_trans_2-like"/>
</dbReference>
<dbReference type="InterPro" id="IPR029044">
    <property type="entry name" value="Nucleotide-diphossugar_trans"/>
</dbReference>
<dbReference type="RefSeq" id="WP_227259966.1">
    <property type="nucleotide sequence ID" value="NZ_BAAADU010000002.1"/>
</dbReference>
<dbReference type="PANTHER" id="PTHR43630:SF2">
    <property type="entry name" value="GLYCOSYLTRANSFERASE"/>
    <property type="match status" value="1"/>
</dbReference>
<dbReference type="Proteomes" id="UP001500194">
    <property type="component" value="Unassembled WGS sequence"/>
</dbReference>
<proteinExistence type="predicted"/>
<keyword evidence="3" id="KW-1185">Reference proteome</keyword>
<dbReference type="GeneID" id="68573297"/>
<feature type="domain" description="Glycosyltransferase 2-like" evidence="1">
    <location>
        <begin position="10"/>
        <end position="114"/>
    </location>
</feature>
<sequence>MGIEKSPKYTVAVIHLNMAETVAQSLTSILEQIDDRFEVVVVDDGSTDGSVEILRWLEEEYENLRVIADAGNSNHGEARQHAIEAAEGDYILSSLDADDEFTPCISQFVSLYHELEDAKENEFLLLGYGLYMAPRSLLLEIPYRSMGYGEDRDLYRRLLAENALLSLSHHRVRRALGYHPSRLDKVKIGIETITNQFRSGLHLRPYLRWAFEEMTGQRNRISLVRGFLHLVVAPFAYLLSLRRERYEAPEKFRDIGAYKDALMEVHMTLSEMEDKFDIEVNRDAIGPRGCAVFDTETKRSLID</sequence>
<organism evidence="2 3">
    <name type="scientific">Salarchaeum japonicum</name>
    <dbReference type="NCBI Taxonomy" id="555573"/>
    <lineage>
        <taxon>Archaea</taxon>
        <taxon>Methanobacteriati</taxon>
        <taxon>Methanobacteriota</taxon>
        <taxon>Stenosarchaea group</taxon>
        <taxon>Halobacteria</taxon>
        <taxon>Halobacteriales</taxon>
        <taxon>Halobacteriaceae</taxon>
    </lineage>
</organism>
<gene>
    <name evidence="2" type="ORF">GCM10009019_20220</name>
</gene>
<dbReference type="PANTHER" id="PTHR43630">
    <property type="entry name" value="POLY-BETA-1,6-N-ACETYL-D-GLUCOSAMINE SYNTHASE"/>
    <property type="match status" value="1"/>
</dbReference>
<dbReference type="EMBL" id="BAAADU010000002">
    <property type="protein sequence ID" value="GAA0656251.1"/>
    <property type="molecule type" value="Genomic_DNA"/>
</dbReference>
<evidence type="ECO:0000313" key="2">
    <source>
        <dbReference type="EMBL" id="GAA0656251.1"/>
    </source>
</evidence>
<reference evidence="2 3" key="1">
    <citation type="journal article" date="2019" name="Int. J. Syst. Evol. Microbiol.">
        <title>The Global Catalogue of Microorganisms (GCM) 10K type strain sequencing project: providing services to taxonomists for standard genome sequencing and annotation.</title>
        <authorList>
            <consortium name="The Broad Institute Genomics Platform"/>
            <consortium name="The Broad Institute Genome Sequencing Center for Infectious Disease"/>
            <person name="Wu L."/>
            <person name="Ma J."/>
        </authorList>
    </citation>
    <scope>NUCLEOTIDE SEQUENCE [LARGE SCALE GENOMIC DNA]</scope>
    <source>
        <strain evidence="2 3">JCM 16327</strain>
    </source>
</reference>
<dbReference type="Gene3D" id="3.90.550.10">
    <property type="entry name" value="Spore Coat Polysaccharide Biosynthesis Protein SpsA, Chain A"/>
    <property type="match status" value="1"/>
</dbReference>
<dbReference type="Pfam" id="PF00535">
    <property type="entry name" value="Glycos_transf_2"/>
    <property type="match status" value="1"/>
</dbReference>
<protein>
    <recommendedName>
        <fullName evidence="1">Glycosyltransferase 2-like domain-containing protein</fullName>
    </recommendedName>
</protein>